<feature type="transmembrane region" description="Helical" evidence="1">
    <location>
        <begin position="77"/>
        <end position="99"/>
    </location>
</feature>
<dbReference type="EMBL" id="JAEHFW010000001">
    <property type="protein sequence ID" value="MBK0379091.1"/>
    <property type="molecule type" value="Genomic_DNA"/>
</dbReference>
<sequence length="100" mass="12212">MSYLRQLLWYFYKPLFIWNLAFSLGYLEIIHIYGQKVISYGFFFKLLGYASTTYLQSYTAKNTYMYYRNAGYSIKRMYIYVYTIDIGIYIILLTLYLYYA</sequence>
<keyword evidence="1" id="KW-0472">Membrane</keyword>
<protein>
    <submittedName>
        <fullName evidence="2">Uncharacterized protein</fullName>
    </submittedName>
</protein>
<keyword evidence="3" id="KW-1185">Reference proteome</keyword>
<gene>
    <name evidence="2" type="ORF">I5M19_07225</name>
</gene>
<dbReference type="AlphaFoldDB" id="A0A934PTX9"/>
<feature type="transmembrane region" description="Helical" evidence="1">
    <location>
        <begin position="7"/>
        <end position="26"/>
    </location>
</feature>
<comment type="caution">
    <text evidence="2">The sequence shown here is derived from an EMBL/GenBank/DDBJ whole genome shotgun (WGS) entry which is preliminary data.</text>
</comment>
<reference evidence="2" key="1">
    <citation type="submission" date="2020-12" db="EMBL/GenBank/DDBJ databases">
        <title>Bacterial novel species Mucilaginibacter sp. SD-g isolated from soil.</title>
        <authorList>
            <person name="Jung H.-Y."/>
        </authorList>
    </citation>
    <scope>NUCLEOTIDE SEQUENCE</scope>
    <source>
        <strain evidence="2">SD-g</strain>
    </source>
</reference>
<evidence type="ECO:0000256" key="1">
    <source>
        <dbReference type="SAM" id="Phobius"/>
    </source>
</evidence>
<accession>A0A934PTX9</accession>
<evidence type="ECO:0000313" key="3">
    <source>
        <dbReference type="Proteomes" id="UP000613193"/>
    </source>
</evidence>
<proteinExistence type="predicted"/>
<organism evidence="2 3">
    <name type="scientific">Mucilaginibacter segetis</name>
    <dbReference type="NCBI Taxonomy" id="2793071"/>
    <lineage>
        <taxon>Bacteria</taxon>
        <taxon>Pseudomonadati</taxon>
        <taxon>Bacteroidota</taxon>
        <taxon>Sphingobacteriia</taxon>
        <taxon>Sphingobacteriales</taxon>
        <taxon>Sphingobacteriaceae</taxon>
        <taxon>Mucilaginibacter</taxon>
    </lineage>
</organism>
<keyword evidence="1" id="KW-1133">Transmembrane helix</keyword>
<name>A0A934PTX9_9SPHI</name>
<keyword evidence="1" id="KW-0812">Transmembrane</keyword>
<dbReference type="Proteomes" id="UP000613193">
    <property type="component" value="Unassembled WGS sequence"/>
</dbReference>
<feature type="transmembrane region" description="Helical" evidence="1">
    <location>
        <begin position="38"/>
        <end position="56"/>
    </location>
</feature>
<evidence type="ECO:0000313" key="2">
    <source>
        <dbReference type="EMBL" id="MBK0379091.1"/>
    </source>
</evidence>
<dbReference type="RefSeq" id="WP_200065531.1">
    <property type="nucleotide sequence ID" value="NZ_JAEHFW010000001.1"/>
</dbReference>